<sequence>MVFLPGLRYQKVLRQRMARRRTFPVTMQDSSAVPHSKFPQGDGWH</sequence>
<dbReference type="AlphaFoldDB" id="C7H1L8"/>
<dbReference type="Proteomes" id="UP000004619">
    <property type="component" value="Unassembled WGS sequence"/>
</dbReference>
<reference evidence="2" key="1">
    <citation type="submission" date="2009-08" db="EMBL/GenBank/DDBJ databases">
        <authorList>
            <person name="Weinstock G."/>
            <person name="Sodergren E."/>
            <person name="Clifton S."/>
            <person name="Fulton L."/>
            <person name="Fulton B."/>
            <person name="Courtney L."/>
            <person name="Fronick C."/>
            <person name="Harrison M."/>
            <person name="Strong C."/>
            <person name="Farmer C."/>
            <person name="Delahaunty K."/>
            <person name="Markovic C."/>
            <person name="Hall O."/>
            <person name="Minx P."/>
            <person name="Tomlinson C."/>
            <person name="Mitreva M."/>
            <person name="Nelson J."/>
            <person name="Hou S."/>
            <person name="Wollam A."/>
            <person name="Pepin K.H."/>
            <person name="Johnson M."/>
            <person name="Bhonagiri V."/>
            <person name="Nash W.E."/>
            <person name="Warren W."/>
            <person name="Chinwalla A."/>
            <person name="Mardis E.R."/>
            <person name="Wilson R.K."/>
        </authorList>
    </citation>
    <scope>NUCLEOTIDE SEQUENCE [LARGE SCALE GENOMIC DNA]</scope>
    <source>
        <strain evidence="2">A2-165</strain>
    </source>
</reference>
<dbReference type="HOGENOM" id="CLU_3200044_0_0_9"/>
<organism evidence="2 3">
    <name type="scientific">Faecalibacterium duncaniae (strain DSM 17677 / JCM 31915 / A2-165)</name>
    <name type="common">Faecalibacterium prausnitzii</name>
    <dbReference type="NCBI Taxonomy" id="411483"/>
    <lineage>
        <taxon>Bacteria</taxon>
        <taxon>Bacillati</taxon>
        <taxon>Bacillota</taxon>
        <taxon>Clostridia</taxon>
        <taxon>Eubacteriales</taxon>
        <taxon>Oscillospiraceae</taxon>
        <taxon>Faecalibacterium</taxon>
    </lineage>
</organism>
<protein>
    <submittedName>
        <fullName evidence="2">Uncharacterized protein</fullName>
    </submittedName>
</protein>
<evidence type="ECO:0000256" key="1">
    <source>
        <dbReference type="SAM" id="MobiDB-lite"/>
    </source>
</evidence>
<evidence type="ECO:0000313" key="2">
    <source>
        <dbReference type="EMBL" id="EEU98228.1"/>
    </source>
</evidence>
<accession>C7H1L8</accession>
<evidence type="ECO:0000313" key="3">
    <source>
        <dbReference type="Proteomes" id="UP000004619"/>
    </source>
</evidence>
<gene>
    <name evidence="2" type="ORF">FAEPRAA2165_00157</name>
</gene>
<feature type="region of interest" description="Disordered" evidence="1">
    <location>
        <begin position="24"/>
        <end position="45"/>
    </location>
</feature>
<proteinExistence type="predicted"/>
<dbReference type="EMBL" id="ACOP02000003">
    <property type="protein sequence ID" value="EEU98228.1"/>
    <property type="molecule type" value="Genomic_DNA"/>
</dbReference>
<keyword evidence="3" id="KW-1185">Reference proteome</keyword>
<name>C7H1L8_FAED2</name>
<comment type="caution">
    <text evidence="2">The sequence shown here is derived from an EMBL/GenBank/DDBJ whole genome shotgun (WGS) entry which is preliminary data.</text>
</comment>